<dbReference type="GO" id="GO:2000008">
    <property type="term" value="P:regulation of protein localization to cell surface"/>
    <property type="evidence" value="ECO:0007669"/>
    <property type="project" value="UniProtKB-ARBA"/>
</dbReference>
<evidence type="ECO:0000256" key="6">
    <source>
        <dbReference type="ARBA" id="ARBA00023329"/>
    </source>
</evidence>
<keyword evidence="12" id="KW-1185">Reference proteome</keyword>
<evidence type="ECO:0000256" key="2">
    <source>
        <dbReference type="ARBA" id="ARBA00004613"/>
    </source>
</evidence>
<feature type="region of interest" description="Disordered" evidence="9">
    <location>
        <begin position="28"/>
        <end position="48"/>
    </location>
</feature>
<dbReference type="GO" id="GO:0080155">
    <property type="term" value="P:regulation of double fertilization forming a zygote and endosperm"/>
    <property type="evidence" value="ECO:0007669"/>
    <property type="project" value="UniProtKB-ARBA"/>
</dbReference>
<evidence type="ECO:0000256" key="7">
    <source>
        <dbReference type="ARBA" id="ARBA00034457"/>
    </source>
</evidence>
<dbReference type="GO" id="GO:0009567">
    <property type="term" value="P:double fertilization forming a zygote and endosperm"/>
    <property type="evidence" value="ECO:0007669"/>
    <property type="project" value="InterPro"/>
</dbReference>
<reference evidence="11" key="3">
    <citation type="submission" date="2021-05" db="UniProtKB">
        <authorList>
            <consortium name="EnsemblPlants"/>
        </authorList>
    </citation>
    <scope>IDENTIFICATION</scope>
    <source>
        <strain evidence="11">cv. B73</strain>
    </source>
</reference>
<keyword evidence="5" id="KW-0278">Fertilization</keyword>
<evidence type="ECO:0000259" key="10">
    <source>
        <dbReference type="Pfam" id="PF05617"/>
    </source>
</evidence>
<dbReference type="InterPro" id="IPR008502">
    <property type="entry name" value="Prolamin-like"/>
</dbReference>
<sequence>MHALPSIRRRGHPFCQLLFIRLAPLQSQQNHQSSTPSSTPTTTTATTTVHVRTGAHQATAMEAPRPRLPIVAALSAALLLVLAHAHGAASSPAGGPTPVAVRPWVARLQALHDLSVSGEQQQGGGFGECWGAVMGLSSCYGEILLFFVNGESYIGPDCCVAIRGATRYCWPAMLASVGFTAEEADVLRGFCDGEEAEATRAPPPAVPAPPARGLGQLAAVAVRG</sequence>
<dbReference type="PANTHER" id="PTHR35293">
    <property type="entry name" value="EGG CELL-SECRETED PROTEIN 1.5"/>
    <property type="match status" value="1"/>
</dbReference>
<proteinExistence type="inferred from homology"/>
<evidence type="ECO:0000256" key="5">
    <source>
        <dbReference type="ARBA" id="ARBA00023279"/>
    </source>
</evidence>
<reference evidence="11" key="2">
    <citation type="submission" date="2019-07" db="EMBL/GenBank/DDBJ databases">
        <authorList>
            <person name="Seetharam A."/>
            <person name="Woodhouse M."/>
            <person name="Cannon E."/>
        </authorList>
    </citation>
    <scope>NUCLEOTIDE SEQUENCE [LARGE SCALE GENOMIC DNA]</scope>
    <source>
        <strain evidence="11">cv. B73</strain>
    </source>
</reference>
<evidence type="ECO:0000256" key="3">
    <source>
        <dbReference type="ARBA" id="ARBA00022525"/>
    </source>
</evidence>
<dbReference type="Pfam" id="PF05617">
    <property type="entry name" value="Prolamin_like"/>
    <property type="match status" value="1"/>
</dbReference>
<evidence type="ECO:0000256" key="8">
    <source>
        <dbReference type="ARBA" id="ARBA00034484"/>
    </source>
</evidence>
<keyword evidence="6" id="KW-0968">Cytoplasmic vesicle</keyword>
<comment type="similarity">
    <text evidence="8">Belongs to the plant egg cell-secreted peptide family.</text>
</comment>
<dbReference type="Proteomes" id="UP000007305">
    <property type="component" value="Chromosome 3"/>
</dbReference>
<feature type="compositionally biased region" description="Low complexity" evidence="9">
    <location>
        <begin position="33"/>
        <end position="48"/>
    </location>
</feature>
<feature type="domain" description="Prolamin-like" evidence="10">
    <location>
        <begin position="128"/>
        <end position="192"/>
    </location>
</feature>
<dbReference type="EnsemblPlants" id="Zm00001eb139260_T001">
    <property type="protein sequence ID" value="Zm00001eb139260_P001"/>
    <property type="gene ID" value="Zm00001eb139260"/>
</dbReference>
<accession>A0A804N6Q7</accession>
<evidence type="ECO:0000256" key="1">
    <source>
        <dbReference type="ARBA" id="ARBA00004541"/>
    </source>
</evidence>
<dbReference type="Gramene" id="Zm00001eb139260_T001">
    <property type="protein sequence ID" value="Zm00001eb139260_P001"/>
    <property type="gene ID" value="Zm00001eb139260"/>
</dbReference>
<protein>
    <recommendedName>
        <fullName evidence="10">Prolamin-like domain-containing protein</fullName>
    </recommendedName>
</protein>
<dbReference type="AlphaFoldDB" id="A0A804N6Q7"/>
<keyword evidence="3" id="KW-0964">Secreted</keyword>
<reference evidence="12" key="1">
    <citation type="submission" date="2015-12" db="EMBL/GenBank/DDBJ databases">
        <title>Update maize B73 reference genome by single molecule sequencing technologies.</title>
        <authorList>
            <consortium name="Maize Genome Sequencing Project"/>
            <person name="Ware D."/>
        </authorList>
    </citation>
    <scope>NUCLEOTIDE SEQUENCE [LARGE SCALE GENOMIC DNA]</scope>
    <source>
        <strain evidence="12">cv. B73</strain>
    </source>
</reference>
<comment type="subcellular location">
    <subcellularLocation>
        <location evidence="1">Cytoplasmic vesicle</location>
    </subcellularLocation>
    <subcellularLocation>
        <location evidence="2">Secreted</location>
    </subcellularLocation>
</comment>
<comment type="function">
    <text evidence="7">Involved in the regulation of gamete interactions during the double fertilization and to prevent multiple-pollen tube attraction; mediates the redistribution of the gamete fusogen HAP2/GCS1 to the cell surface after secretion upon sperm arrival.</text>
</comment>
<evidence type="ECO:0000256" key="4">
    <source>
        <dbReference type="ARBA" id="ARBA00022729"/>
    </source>
</evidence>
<keyword evidence="4" id="KW-0732">Signal</keyword>
<evidence type="ECO:0000256" key="9">
    <source>
        <dbReference type="SAM" id="MobiDB-lite"/>
    </source>
</evidence>
<evidence type="ECO:0000313" key="11">
    <source>
        <dbReference type="EnsemblPlants" id="Zm00001eb139260_P001"/>
    </source>
</evidence>
<organism evidence="11 12">
    <name type="scientific">Zea mays</name>
    <name type="common">Maize</name>
    <dbReference type="NCBI Taxonomy" id="4577"/>
    <lineage>
        <taxon>Eukaryota</taxon>
        <taxon>Viridiplantae</taxon>
        <taxon>Streptophyta</taxon>
        <taxon>Embryophyta</taxon>
        <taxon>Tracheophyta</taxon>
        <taxon>Spermatophyta</taxon>
        <taxon>Magnoliopsida</taxon>
        <taxon>Liliopsida</taxon>
        <taxon>Poales</taxon>
        <taxon>Poaceae</taxon>
        <taxon>PACMAD clade</taxon>
        <taxon>Panicoideae</taxon>
        <taxon>Andropogonodae</taxon>
        <taxon>Andropogoneae</taxon>
        <taxon>Tripsacinae</taxon>
        <taxon>Zea</taxon>
    </lineage>
</organism>
<dbReference type="GO" id="GO:0031410">
    <property type="term" value="C:cytoplasmic vesicle"/>
    <property type="evidence" value="ECO:0007669"/>
    <property type="project" value="UniProtKB-SubCell"/>
</dbReference>
<name>A0A804N6Q7_MAIZE</name>
<dbReference type="InterPro" id="IPR044711">
    <property type="entry name" value="EC11-15"/>
</dbReference>
<dbReference type="InParanoid" id="A0A804N6Q7"/>
<dbReference type="GO" id="GO:0005576">
    <property type="term" value="C:extracellular region"/>
    <property type="evidence" value="ECO:0007669"/>
    <property type="project" value="UniProtKB-SubCell"/>
</dbReference>
<evidence type="ECO:0000313" key="12">
    <source>
        <dbReference type="Proteomes" id="UP000007305"/>
    </source>
</evidence>
<dbReference type="PANTHER" id="PTHR35293:SF12">
    <property type="entry name" value="EXPRESSED PROTEIN"/>
    <property type="match status" value="1"/>
</dbReference>